<feature type="non-terminal residue" evidence="2">
    <location>
        <position position="1"/>
    </location>
</feature>
<organism evidence="2 3">
    <name type="scientific">Astrephomene gubernaculifera</name>
    <dbReference type="NCBI Taxonomy" id="47775"/>
    <lineage>
        <taxon>Eukaryota</taxon>
        <taxon>Viridiplantae</taxon>
        <taxon>Chlorophyta</taxon>
        <taxon>core chlorophytes</taxon>
        <taxon>Chlorophyceae</taxon>
        <taxon>CS clade</taxon>
        <taxon>Chlamydomonadales</taxon>
        <taxon>Astrephomenaceae</taxon>
        <taxon>Astrephomene</taxon>
    </lineage>
</organism>
<accession>A0AAD3E0A5</accession>
<feature type="region of interest" description="Disordered" evidence="1">
    <location>
        <begin position="613"/>
        <end position="640"/>
    </location>
</feature>
<feature type="compositionally biased region" description="Low complexity" evidence="1">
    <location>
        <begin position="412"/>
        <end position="425"/>
    </location>
</feature>
<feature type="region of interest" description="Disordered" evidence="1">
    <location>
        <begin position="260"/>
        <end position="285"/>
    </location>
</feature>
<feature type="region of interest" description="Disordered" evidence="1">
    <location>
        <begin position="559"/>
        <end position="600"/>
    </location>
</feature>
<feature type="compositionally biased region" description="Pro residues" evidence="1">
    <location>
        <begin position="616"/>
        <end position="625"/>
    </location>
</feature>
<dbReference type="AlphaFoldDB" id="A0AAD3E0A5"/>
<evidence type="ECO:0000313" key="2">
    <source>
        <dbReference type="EMBL" id="GFR50507.1"/>
    </source>
</evidence>
<protein>
    <recommendedName>
        <fullName evidence="4">Protein kinase domain-containing protein</fullName>
    </recommendedName>
</protein>
<keyword evidence="3" id="KW-1185">Reference proteome</keyword>
<proteinExistence type="predicted"/>
<feature type="compositionally biased region" description="Polar residues" evidence="1">
    <location>
        <begin position="585"/>
        <end position="600"/>
    </location>
</feature>
<feature type="region of interest" description="Disordered" evidence="1">
    <location>
        <begin position="513"/>
        <end position="539"/>
    </location>
</feature>
<feature type="compositionally biased region" description="Gly residues" evidence="1">
    <location>
        <begin position="513"/>
        <end position="531"/>
    </location>
</feature>
<comment type="caution">
    <text evidence="2">The sequence shown here is derived from an EMBL/GenBank/DDBJ whole genome shotgun (WGS) entry which is preliminary data.</text>
</comment>
<dbReference type="Gene3D" id="3.30.200.20">
    <property type="entry name" value="Phosphorylase Kinase, domain 1"/>
    <property type="match status" value="1"/>
</dbReference>
<evidence type="ECO:0000313" key="3">
    <source>
        <dbReference type="Proteomes" id="UP001054857"/>
    </source>
</evidence>
<feature type="region of interest" description="Disordered" evidence="1">
    <location>
        <begin position="412"/>
        <end position="439"/>
    </location>
</feature>
<dbReference type="Proteomes" id="UP001054857">
    <property type="component" value="Unassembled WGS sequence"/>
</dbReference>
<evidence type="ECO:0008006" key="4">
    <source>
        <dbReference type="Google" id="ProtNLM"/>
    </source>
</evidence>
<dbReference type="EMBL" id="BMAR01000038">
    <property type="protein sequence ID" value="GFR50507.1"/>
    <property type="molecule type" value="Genomic_DNA"/>
</dbReference>
<gene>
    <name evidence="2" type="ORF">Agub_g12773</name>
</gene>
<feature type="compositionally biased region" description="Pro residues" evidence="1">
    <location>
        <begin position="565"/>
        <end position="583"/>
    </location>
</feature>
<sequence length="1200" mass="119424">MRWLRCCFRVSTPPVNDSGLGVVASGRADDLQPDLQPEKTWGPFGSLLIENKEKGANGLQAGVANVCTSLASMECYSWSDRLSFSIDAVSGGLADFTSLVVFSGNGRAWLFCGSKPNVTQQGDGWLDTLCEQLSLKQLKEVYVIVQTTCQDLGAQKPLPSVSLRAHPLALSPGELLALPIYHQGQRLAAALLLGWTATRQNTAKPPLQPPLLALLTPASQPLLLSVDSGRPHTATLQTPKPAFIPTALQSSTAIASITVTSTASGPRPLSPSVQPPTSLPYQQQQQHLRESLYDLRRQQQSPGATELSEDDVLELQRLAQFLGYGLFADPNQSRFLAQVAWHLSTIAASLSLYDLVCAVLEAVRSLLNVKLSLHAQPLLVATTAAVAASGSTGVNSPAVVFSLRKEQLQHRAPAATLTSPASLAAPHSGPPEHHGSAPHALPSAAAALAVGGHSHQALLAARGSSNGGGGVGGSNRLPYASAQALANSAVAPDSGAHSRFGRMSSIASLRLMGGPGEADGGSGGGMGGMSGKCGSSEPSRIKAVRTALPRTLLLKALRASAQQQPPGPPSPPPPSASQPPPTHHLPNNQLPHSQPLQATPSLDASAGTAAALLPHPQVPTNPLPNPFSRSPTGRAPPSTLVVPDSGAHLLEEQQLYRDVLLASDLLGTASPGSMVLSVEGPPPPTPPPPPAAAYSAGVPSAASASAAGFGTSGTASCVPSAATALTGLTGTATTGTGMGTVNSLTADGGMLGAAGRSPPAPCIDEDSVGCVAAGGSVGGHRVALAAAAAAAAAAAPPPVQLGVYLVFPEVLPGGLLELVAAELRPVTEHIFGAFRTALSASSSGGGGRVAADWRSLYEQLTGKVVAGGAVPSVGSKPALGSLLASGGGGSLGAQQSPLCRALSGGAGGHLTPGTPNLNNAGHGAVSECGGAQKPASCLGTSSPRLAAAAMHGGGGAAPTSVGGGAAAAAVGSYRALVGPPLRSAHSTAAPSGGLGGGAVGGGGAATPAGQAVARQASGGKWPASPLAVLQRRLAGLGVPPAPLGVAALLGGGGGGGVSPFACGMLDTAPMDLMTEGAAGGGMAGGSSLPRRGSPGWLLHSSPDVLLEEAAGGGGAEGAGGGLPAELLVSSLRCRLSAAMAVQEASEQARAQLSQDLAAVELLEVLGRGGQGVVFRGTLHGLEAAVKVLVQQPRQHQQQGR</sequence>
<reference evidence="2 3" key="1">
    <citation type="journal article" date="2021" name="Sci. Rep.">
        <title>Genome sequencing of the multicellular alga Astrephomene provides insights into convergent evolution of germ-soma differentiation.</title>
        <authorList>
            <person name="Yamashita S."/>
            <person name="Yamamoto K."/>
            <person name="Matsuzaki R."/>
            <person name="Suzuki S."/>
            <person name="Yamaguchi H."/>
            <person name="Hirooka S."/>
            <person name="Minakuchi Y."/>
            <person name="Miyagishima S."/>
            <person name="Kawachi M."/>
            <person name="Toyoda A."/>
            <person name="Nozaki H."/>
        </authorList>
    </citation>
    <scope>NUCLEOTIDE SEQUENCE [LARGE SCALE GENOMIC DNA]</scope>
    <source>
        <strain evidence="2 3">NIES-4017</strain>
    </source>
</reference>
<evidence type="ECO:0000256" key="1">
    <source>
        <dbReference type="SAM" id="MobiDB-lite"/>
    </source>
</evidence>
<name>A0AAD3E0A5_9CHLO</name>